<reference evidence="2" key="2">
    <citation type="journal article" date="2015" name="Data Brief">
        <title>Shoot transcriptome of the giant reed, Arundo donax.</title>
        <authorList>
            <person name="Barrero R.A."/>
            <person name="Guerrero F.D."/>
            <person name="Moolhuijzen P."/>
            <person name="Goolsby J.A."/>
            <person name="Tidwell J."/>
            <person name="Bellgard S.E."/>
            <person name="Bellgard M.I."/>
        </authorList>
    </citation>
    <scope>NUCLEOTIDE SEQUENCE</scope>
    <source>
        <tissue evidence="2">Shoot tissue taken approximately 20 cm above the soil surface</tissue>
    </source>
</reference>
<evidence type="ECO:0000313" key="2">
    <source>
        <dbReference type="EMBL" id="JAD93590.1"/>
    </source>
</evidence>
<feature type="compositionally biased region" description="Polar residues" evidence="1">
    <location>
        <begin position="8"/>
        <end position="21"/>
    </location>
</feature>
<reference evidence="2" key="1">
    <citation type="submission" date="2014-09" db="EMBL/GenBank/DDBJ databases">
        <authorList>
            <person name="Magalhaes I.L.F."/>
            <person name="Oliveira U."/>
            <person name="Santos F.R."/>
            <person name="Vidigal T.H.D.A."/>
            <person name="Brescovit A.D."/>
            <person name="Santos A.J."/>
        </authorList>
    </citation>
    <scope>NUCLEOTIDE SEQUENCE</scope>
    <source>
        <tissue evidence="2">Shoot tissue taken approximately 20 cm above the soil surface</tissue>
    </source>
</reference>
<sequence>MHIDTELNPATNNRRKIQNNTRTTKCLLKCQQQQQNDLNYT</sequence>
<evidence type="ECO:0000256" key="1">
    <source>
        <dbReference type="SAM" id="MobiDB-lite"/>
    </source>
</evidence>
<protein>
    <submittedName>
        <fullName evidence="2">Uncharacterized protein</fullName>
    </submittedName>
</protein>
<feature type="region of interest" description="Disordered" evidence="1">
    <location>
        <begin position="1"/>
        <end position="21"/>
    </location>
</feature>
<name>A0A0A9E6W2_ARUDO</name>
<dbReference type="AlphaFoldDB" id="A0A0A9E6W2"/>
<organism evidence="2">
    <name type="scientific">Arundo donax</name>
    <name type="common">Giant reed</name>
    <name type="synonym">Donax arundinaceus</name>
    <dbReference type="NCBI Taxonomy" id="35708"/>
    <lineage>
        <taxon>Eukaryota</taxon>
        <taxon>Viridiplantae</taxon>
        <taxon>Streptophyta</taxon>
        <taxon>Embryophyta</taxon>
        <taxon>Tracheophyta</taxon>
        <taxon>Spermatophyta</taxon>
        <taxon>Magnoliopsida</taxon>
        <taxon>Liliopsida</taxon>
        <taxon>Poales</taxon>
        <taxon>Poaceae</taxon>
        <taxon>PACMAD clade</taxon>
        <taxon>Arundinoideae</taxon>
        <taxon>Arundineae</taxon>
        <taxon>Arundo</taxon>
    </lineage>
</organism>
<proteinExistence type="predicted"/>
<dbReference type="EMBL" id="GBRH01204305">
    <property type="protein sequence ID" value="JAD93590.1"/>
    <property type="molecule type" value="Transcribed_RNA"/>
</dbReference>
<accession>A0A0A9E6W2</accession>